<organism evidence="1 2">
    <name type="scientific">Paramuricea clavata</name>
    <name type="common">Red gorgonian</name>
    <name type="synonym">Violescent sea-whip</name>
    <dbReference type="NCBI Taxonomy" id="317549"/>
    <lineage>
        <taxon>Eukaryota</taxon>
        <taxon>Metazoa</taxon>
        <taxon>Cnidaria</taxon>
        <taxon>Anthozoa</taxon>
        <taxon>Octocorallia</taxon>
        <taxon>Malacalcyonacea</taxon>
        <taxon>Plexauridae</taxon>
        <taxon>Paramuricea</taxon>
    </lineage>
</organism>
<feature type="non-terminal residue" evidence="1">
    <location>
        <position position="86"/>
    </location>
</feature>
<protein>
    <submittedName>
        <fullName evidence="1">Uncharacterized protein</fullName>
    </submittedName>
</protein>
<proteinExistence type="predicted"/>
<dbReference type="OrthoDB" id="8045564at2759"/>
<evidence type="ECO:0000313" key="2">
    <source>
        <dbReference type="Proteomes" id="UP001152795"/>
    </source>
</evidence>
<gene>
    <name evidence="1" type="ORF">PACLA_8A032521</name>
</gene>
<evidence type="ECO:0000313" key="1">
    <source>
        <dbReference type="EMBL" id="CAB4025897.1"/>
    </source>
</evidence>
<accession>A0A6S7J632</accession>
<dbReference type="EMBL" id="CACRXK020013882">
    <property type="protein sequence ID" value="CAB4025897.1"/>
    <property type="molecule type" value="Genomic_DNA"/>
</dbReference>
<feature type="non-terminal residue" evidence="1">
    <location>
        <position position="1"/>
    </location>
</feature>
<name>A0A6S7J632_PARCT</name>
<keyword evidence="2" id="KW-1185">Reference proteome</keyword>
<reference evidence="1" key="1">
    <citation type="submission" date="2020-04" db="EMBL/GenBank/DDBJ databases">
        <authorList>
            <person name="Alioto T."/>
            <person name="Alioto T."/>
            <person name="Gomez Garrido J."/>
        </authorList>
    </citation>
    <scope>NUCLEOTIDE SEQUENCE</scope>
    <source>
        <strain evidence="1">A484AB</strain>
    </source>
</reference>
<dbReference type="PANTHER" id="PTHR47331:SF1">
    <property type="entry name" value="GAG-LIKE PROTEIN"/>
    <property type="match status" value="1"/>
</dbReference>
<dbReference type="Proteomes" id="UP001152795">
    <property type="component" value="Unassembled WGS sequence"/>
</dbReference>
<dbReference type="PANTHER" id="PTHR47331">
    <property type="entry name" value="PHD-TYPE DOMAIN-CONTAINING PROTEIN"/>
    <property type="match status" value="1"/>
</dbReference>
<comment type="caution">
    <text evidence="1">The sequence shown here is derived from an EMBL/GenBank/DDBJ whole genome shotgun (WGS) entry which is preliminary data.</text>
</comment>
<dbReference type="AlphaFoldDB" id="A0A6S7J632"/>
<sequence>LWRKTESFGCKYVEETCQSVEDKKALEILESTTKRTGDRYETGLLWKEKDVTLPNNRVVAEKQLFSLEKRLARNEKLATAYRDTIE</sequence>